<protein>
    <submittedName>
        <fullName evidence="3">Uncharacterized protein</fullName>
    </submittedName>
</protein>
<feature type="compositionally biased region" description="Acidic residues" evidence="1">
    <location>
        <begin position="142"/>
        <end position="162"/>
    </location>
</feature>
<feature type="region of interest" description="Disordered" evidence="1">
    <location>
        <begin position="131"/>
        <end position="162"/>
    </location>
</feature>
<feature type="transmembrane region" description="Helical" evidence="2">
    <location>
        <begin position="49"/>
        <end position="69"/>
    </location>
</feature>
<feature type="transmembrane region" description="Helical" evidence="2">
    <location>
        <begin position="12"/>
        <end position="34"/>
    </location>
</feature>
<keyword evidence="2" id="KW-0472">Membrane</keyword>
<evidence type="ECO:0000313" key="4">
    <source>
        <dbReference type="Proteomes" id="UP000029121"/>
    </source>
</evidence>
<proteinExistence type="predicted"/>
<sequence length="217" mass="25017">MDQIKPEFLKNLTKFILLSIWVVSLLVTHNFYLYRFTIQLVTHAVDKNYMFLLCNGLLMVVAKCSGLVATASKPVETKYSTSNTDHKSFDYRDFKSYGTILELEHYSSSVHHGIGGGGTESFLAEEVTVQEDNDDTTHQEAEMNEEGEDNDDSLADNDDGEEEWDLRDGFINEEEEEEENVELLAATEEEMNKKFDEFIRKMKEELRIEAKRHLILV</sequence>
<keyword evidence="2" id="KW-1133">Transmembrane helix</keyword>
<dbReference type="EMBL" id="KB870807">
    <property type="protein sequence ID" value="EOA32602.1"/>
    <property type="molecule type" value="Genomic_DNA"/>
</dbReference>
<dbReference type="PANTHER" id="PTHR34947">
    <property type="entry name" value="TRANSMEMBRANE PROTEIN"/>
    <property type="match status" value="1"/>
</dbReference>
<evidence type="ECO:0000256" key="2">
    <source>
        <dbReference type="SAM" id="Phobius"/>
    </source>
</evidence>
<reference evidence="4" key="1">
    <citation type="journal article" date="2013" name="Nat. Genet.">
        <title>The Capsella rubella genome and the genomic consequences of rapid mating system evolution.</title>
        <authorList>
            <person name="Slotte T."/>
            <person name="Hazzouri K.M."/>
            <person name="Agren J.A."/>
            <person name="Koenig D."/>
            <person name="Maumus F."/>
            <person name="Guo Y.L."/>
            <person name="Steige K."/>
            <person name="Platts A.E."/>
            <person name="Escobar J.S."/>
            <person name="Newman L.K."/>
            <person name="Wang W."/>
            <person name="Mandakova T."/>
            <person name="Vello E."/>
            <person name="Smith L.M."/>
            <person name="Henz S.R."/>
            <person name="Steffen J."/>
            <person name="Takuno S."/>
            <person name="Brandvain Y."/>
            <person name="Coop G."/>
            <person name="Andolfatto P."/>
            <person name="Hu T.T."/>
            <person name="Blanchette M."/>
            <person name="Clark R.M."/>
            <person name="Quesneville H."/>
            <person name="Nordborg M."/>
            <person name="Gaut B.S."/>
            <person name="Lysak M.A."/>
            <person name="Jenkins J."/>
            <person name="Grimwood J."/>
            <person name="Chapman J."/>
            <person name="Prochnik S."/>
            <person name="Shu S."/>
            <person name="Rokhsar D."/>
            <person name="Schmutz J."/>
            <person name="Weigel D."/>
            <person name="Wright S.I."/>
        </authorList>
    </citation>
    <scope>NUCLEOTIDE SEQUENCE [LARGE SCALE GENOMIC DNA]</scope>
    <source>
        <strain evidence="4">cv. Monte Gargano</strain>
    </source>
</reference>
<dbReference type="KEGG" id="crb:17893301"/>
<keyword evidence="2" id="KW-0812">Transmembrane</keyword>
<evidence type="ECO:0000313" key="3">
    <source>
        <dbReference type="EMBL" id="EOA32602.1"/>
    </source>
</evidence>
<dbReference type="OrthoDB" id="1727102at2759"/>
<accession>R0GA83</accession>
<gene>
    <name evidence="3" type="ORF">CARUB_v10015895mg</name>
</gene>
<keyword evidence="4" id="KW-1185">Reference proteome</keyword>
<dbReference type="PANTHER" id="PTHR34947:SF2">
    <property type="entry name" value="TRANSMEMBRANE PROTEIN"/>
    <property type="match status" value="1"/>
</dbReference>
<evidence type="ECO:0000256" key="1">
    <source>
        <dbReference type="SAM" id="MobiDB-lite"/>
    </source>
</evidence>
<dbReference type="AlphaFoldDB" id="R0GA83"/>
<name>R0GA83_9BRAS</name>
<organism evidence="3 4">
    <name type="scientific">Capsella rubella</name>
    <dbReference type="NCBI Taxonomy" id="81985"/>
    <lineage>
        <taxon>Eukaryota</taxon>
        <taxon>Viridiplantae</taxon>
        <taxon>Streptophyta</taxon>
        <taxon>Embryophyta</taxon>
        <taxon>Tracheophyta</taxon>
        <taxon>Spermatophyta</taxon>
        <taxon>Magnoliopsida</taxon>
        <taxon>eudicotyledons</taxon>
        <taxon>Gunneridae</taxon>
        <taxon>Pentapetalae</taxon>
        <taxon>rosids</taxon>
        <taxon>malvids</taxon>
        <taxon>Brassicales</taxon>
        <taxon>Brassicaceae</taxon>
        <taxon>Camelineae</taxon>
        <taxon>Capsella</taxon>
    </lineage>
</organism>
<dbReference type="Proteomes" id="UP000029121">
    <property type="component" value="Unassembled WGS sequence"/>
</dbReference>
<dbReference type="eggNOG" id="ENOG502S3KY">
    <property type="taxonomic scope" value="Eukaryota"/>
</dbReference>